<feature type="compositionally biased region" description="Low complexity" evidence="16">
    <location>
        <begin position="202"/>
        <end position="235"/>
    </location>
</feature>
<dbReference type="SUPFAM" id="SSF81698">
    <property type="entry name" value="FF domain"/>
    <property type="match status" value="5"/>
</dbReference>
<evidence type="ECO:0000256" key="5">
    <source>
        <dbReference type="ARBA" id="ARBA00022553"/>
    </source>
</evidence>
<feature type="region of interest" description="Disordered" evidence="16">
    <location>
        <begin position="202"/>
        <end position="236"/>
    </location>
</feature>
<proteinExistence type="predicted"/>
<evidence type="ECO:0000256" key="10">
    <source>
        <dbReference type="ARBA" id="ARBA00023163"/>
    </source>
</evidence>
<dbReference type="SMART" id="SM00456">
    <property type="entry name" value="WW"/>
    <property type="match status" value="3"/>
</dbReference>
<evidence type="ECO:0000259" key="17">
    <source>
        <dbReference type="PROSITE" id="PS50020"/>
    </source>
</evidence>
<evidence type="ECO:0000256" key="13">
    <source>
        <dbReference type="ARBA" id="ARBA00075955"/>
    </source>
</evidence>
<dbReference type="PROSITE" id="PS01159">
    <property type="entry name" value="WW_DOMAIN_1"/>
    <property type="match status" value="2"/>
</dbReference>
<feature type="compositionally biased region" description="Basic and acidic residues" evidence="16">
    <location>
        <begin position="571"/>
        <end position="585"/>
    </location>
</feature>
<evidence type="ECO:0000256" key="7">
    <source>
        <dbReference type="ARBA" id="ARBA00022843"/>
    </source>
</evidence>
<feature type="domain" description="FF" evidence="18">
    <location>
        <begin position="665"/>
        <end position="720"/>
    </location>
</feature>
<dbReference type="InterPro" id="IPR057565">
    <property type="entry name" value="WW_TCRG1_3rd"/>
</dbReference>
<evidence type="ECO:0000313" key="20">
    <source>
        <dbReference type="Proteomes" id="UP000261620"/>
    </source>
</evidence>
<dbReference type="GO" id="GO:0070063">
    <property type="term" value="F:RNA polymerase binding"/>
    <property type="evidence" value="ECO:0007669"/>
    <property type="project" value="InterPro"/>
</dbReference>
<evidence type="ECO:0000256" key="16">
    <source>
        <dbReference type="SAM" id="MobiDB-lite"/>
    </source>
</evidence>
<feature type="region of interest" description="Disordered" evidence="16">
    <location>
        <begin position="1019"/>
        <end position="1039"/>
    </location>
</feature>
<dbReference type="Pfam" id="PF23517">
    <property type="entry name" value="WW_TCERG1"/>
    <property type="match status" value="1"/>
</dbReference>
<keyword evidence="20" id="KW-1185">Reference proteome</keyword>
<feature type="domain" description="WW" evidence="17">
    <location>
        <begin position="140"/>
        <end position="173"/>
    </location>
</feature>
<dbReference type="OMA" id="MMNGPIG"/>
<evidence type="ECO:0000256" key="11">
    <source>
        <dbReference type="ARBA" id="ARBA00023242"/>
    </source>
</evidence>
<dbReference type="FunFam" id="2.20.70.10:FF:000010">
    <property type="entry name" value="Transcription elongation regulator 1 (CA150)"/>
    <property type="match status" value="1"/>
</dbReference>
<dbReference type="PROSITE" id="PS51676">
    <property type="entry name" value="FF"/>
    <property type="match status" value="6"/>
</dbReference>
<keyword evidence="7" id="KW-0832">Ubl conjugation</keyword>
<dbReference type="FunFam" id="1.10.10.440:FF:000001">
    <property type="entry name" value="Transcription elongation regulator 1 like"/>
    <property type="match status" value="1"/>
</dbReference>
<dbReference type="CDD" id="cd00201">
    <property type="entry name" value="WW"/>
    <property type="match status" value="3"/>
</dbReference>
<feature type="compositionally biased region" description="Pro residues" evidence="16">
    <location>
        <begin position="35"/>
        <end position="54"/>
    </location>
</feature>
<evidence type="ECO:0000256" key="2">
    <source>
        <dbReference type="ARBA" id="ARBA00022481"/>
    </source>
</evidence>
<dbReference type="Proteomes" id="UP000261620">
    <property type="component" value="Unplaced"/>
</dbReference>
<feature type="region of interest" description="Disordered" evidence="16">
    <location>
        <begin position="87"/>
        <end position="111"/>
    </location>
</feature>
<evidence type="ECO:0000256" key="6">
    <source>
        <dbReference type="ARBA" id="ARBA00022737"/>
    </source>
</evidence>
<dbReference type="FunFam" id="1.10.10.440:FF:000008">
    <property type="entry name" value="Transcription elongation regulator 1 (CA150)"/>
    <property type="match status" value="1"/>
</dbReference>
<dbReference type="FunFam" id="1.10.10.440:FF:000005">
    <property type="entry name" value="Transcription elongation regulator 1 (CA150)"/>
    <property type="match status" value="1"/>
</dbReference>
<dbReference type="Pfam" id="PF01846">
    <property type="entry name" value="FF"/>
    <property type="match status" value="6"/>
</dbReference>
<sequence length="1039" mass="118146">MLQGDLPFKTGINFLFIWSFFSRMAQQAVRFRGPAPTPAPAPAPAQTPVLRGPPPLLRPPPPPFGMMRGPPPRPPFARPPFDPSMPPIPPPGGMPPPIGPPHLQRPPFLPPPMGNLPPPPGMLFPPGMPPIPASGTPAVNPAEEIWVENNTAEGKAYFYNARTRESSWSKPDGVKIIQQSELNPLLVGGAGGTGASVGVTPAANSSSINTTASTAAASPTPALSTTSSRTLTSSPDSINQTKITLSFSSEKATVVADLNPAATVTSTVTVSPVTVVTVSTVPSPVTAVQTVPLLPAGLPHNVSQPTAAIPAFPPVMVPPFRVPLPGMHIPLPGKNLIKIILMPHLKFVRMLPGMGPPLVSMMHPQLALSAAPASMAGSLQLPEWSEYKTADGKTYYYNNRTLESTWDKPQAVLEKEKEAEKIKERLAQEAEAIEMEDEENKIENTNNEKEPPKEEEMTEEEKAAQKARPIATNPIPGTPWCVVWTGDDRVFFYNPTTRLSMWDRPEELVGRADVDKHIQEPPHKRGLEDSKKTGVEKHLHIMASDKIEPELAIATEENQDEEPTKAKKRKKEDVKEADSEKEAAMEAELRAARERAIVPLEARMTQFKEMLLERGVSAFSTWDKELHKIVFDPRYLLLNPKERKQVFDQYVKTRAEEERKEKKNKLMQAKDEFRKMMEEAKFTPRTTFSEFAVKHGRDPRFKTIEKMKDREAIFVEFITAMRKREKEDSKSRGEKIKQDFFDLLSDQHVEGGQRWSKVKERLETDPRYKAVDSSALREEFFKQYMEKQAKSVDIEKERELERQARIEASLREREREVQKARSEQTKEIDREREQHKREEAIQHFKALMSDMVRSSDATWSDTRRNLRKDHRWESASLLEREEKEKLFNEHVEALAKKKKEHFRQLLDETSMITLTTTWKEVKKVIKEDPRCIKFSSSDRKRQREFEDYIKDKYITAKADFRTLLKETKFITYRSRKLIQESEQHLKDVEKILQNDKRYLVLECVPEERRKLIMFYIEDLDRRGPPPPPTASEPTRRSTK</sequence>
<feature type="coiled-coil region" evidence="15">
    <location>
        <begin position="652"/>
        <end position="679"/>
    </location>
</feature>
<feature type="compositionally biased region" description="Basic and acidic residues" evidence="16">
    <location>
        <begin position="446"/>
        <end position="464"/>
    </location>
</feature>
<dbReference type="SMART" id="SM00441">
    <property type="entry name" value="FF"/>
    <property type="match status" value="6"/>
</dbReference>
<keyword evidence="5" id="KW-0597">Phosphoprotein</keyword>
<evidence type="ECO:0000256" key="1">
    <source>
        <dbReference type="ARBA" id="ARBA00004123"/>
    </source>
</evidence>
<dbReference type="STRING" id="94237.ENSMMOP00000014361"/>
<feature type="domain" description="FF" evidence="18">
    <location>
        <begin position="600"/>
        <end position="653"/>
    </location>
</feature>
<dbReference type="FunFam" id="1.10.10.440:FF:000004">
    <property type="entry name" value="Transcription elongation regulator 1 like"/>
    <property type="match status" value="1"/>
</dbReference>
<name>A0A3Q3WBU5_MOLML</name>
<dbReference type="FunFam" id="1.10.10.440:FF:000006">
    <property type="entry name" value="Transcription elongation regulator 1 (CA150)"/>
    <property type="match status" value="1"/>
</dbReference>
<keyword evidence="9 15" id="KW-0175">Coiled coil</keyword>
<dbReference type="Ensembl" id="ENSMMOT00000014596.1">
    <property type="protein sequence ID" value="ENSMMOP00000014361.1"/>
    <property type="gene ID" value="ENSMMOG00000010991.1"/>
</dbReference>
<dbReference type="FunFam" id="2.20.70.10:FF:000015">
    <property type="entry name" value="Transcription elongation regulator 1 (CA150)"/>
    <property type="match status" value="1"/>
</dbReference>
<feature type="region of interest" description="Disordered" evidence="16">
    <location>
        <begin position="433"/>
        <end position="472"/>
    </location>
</feature>
<feature type="region of interest" description="Disordered" evidence="16">
    <location>
        <begin position="32"/>
        <end position="54"/>
    </location>
</feature>
<dbReference type="FunFam" id="1.10.10.440:FF:000010">
    <property type="entry name" value="Transcription elongation regulator 1 (CA150)"/>
    <property type="match status" value="1"/>
</dbReference>
<dbReference type="InterPro" id="IPR036517">
    <property type="entry name" value="FF_domain_sf"/>
</dbReference>
<evidence type="ECO:0000313" key="19">
    <source>
        <dbReference type="Ensembl" id="ENSMMOP00000014361.1"/>
    </source>
</evidence>
<dbReference type="AlphaFoldDB" id="A0A3Q3WBU5"/>
<dbReference type="PANTHER" id="PTHR15377">
    <property type="entry name" value="TRANSCRIPTION ELONGATION REGULATOR 1"/>
    <property type="match status" value="1"/>
</dbReference>
<feature type="domain" description="FF" evidence="18">
    <location>
        <begin position="953"/>
        <end position="1018"/>
    </location>
</feature>
<feature type="domain" description="WW" evidence="17">
    <location>
        <begin position="382"/>
        <end position="411"/>
    </location>
</feature>
<feature type="region of interest" description="Disordered" evidence="16">
    <location>
        <begin position="811"/>
        <end position="836"/>
    </location>
</feature>
<comment type="subcellular location">
    <subcellularLocation>
        <location evidence="1">Nucleus</location>
    </subcellularLocation>
</comment>
<dbReference type="InterPro" id="IPR001202">
    <property type="entry name" value="WW_dom"/>
</dbReference>
<evidence type="ECO:0000256" key="14">
    <source>
        <dbReference type="ARBA" id="ARBA00078981"/>
    </source>
</evidence>
<evidence type="ECO:0000259" key="18">
    <source>
        <dbReference type="PROSITE" id="PS51676"/>
    </source>
</evidence>
<keyword evidence="2" id="KW-0488">Methylation</keyword>
<reference evidence="19" key="1">
    <citation type="submission" date="2025-08" db="UniProtKB">
        <authorList>
            <consortium name="Ensembl"/>
        </authorList>
    </citation>
    <scope>IDENTIFICATION</scope>
</reference>
<reference evidence="19" key="2">
    <citation type="submission" date="2025-09" db="UniProtKB">
        <authorList>
            <consortium name="Ensembl"/>
        </authorList>
    </citation>
    <scope>IDENTIFICATION</scope>
</reference>
<dbReference type="GO" id="GO:0003712">
    <property type="term" value="F:transcription coregulator activity"/>
    <property type="evidence" value="ECO:0007669"/>
    <property type="project" value="TreeGrafter"/>
</dbReference>
<feature type="domain" description="FF" evidence="18">
    <location>
        <begin position="837"/>
        <end position="893"/>
    </location>
</feature>
<evidence type="ECO:0000256" key="12">
    <source>
        <dbReference type="ARBA" id="ARBA00072019"/>
    </source>
</evidence>
<evidence type="ECO:0000256" key="3">
    <source>
        <dbReference type="ARBA" id="ARBA00022491"/>
    </source>
</evidence>
<dbReference type="Gene3D" id="2.20.70.10">
    <property type="match status" value="3"/>
</dbReference>
<evidence type="ECO:0000256" key="15">
    <source>
        <dbReference type="SAM" id="Coils"/>
    </source>
</evidence>
<keyword evidence="8" id="KW-0805">Transcription regulation</keyword>
<feature type="domain" description="FF" evidence="18">
    <location>
        <begin position="732"/>
        <end position="787"/>
    </location>
</feature>
<evidence type="ECO:0000256" key="4">
    <source>
        <dbReference type="ARBA" id="ARBA00022499"/>
    </source>
</evidence>
<evidence type="ECO:0000256" key="9">
    <source>
        <dbReference type="ARBA" id="ARBA00023054"/>
    </source>
</evidence>
<dbReference type="GO" id="GO:0005634">
    <property type="term" value="C:nucleus"/>
    <property type="evidence" value="ECO:0007669"/>
    <property type="project" value="UniProtKB-SubCell"/>
</dbReference>
<keyword evidence="3" id="KW-0678">Repressor</keyword>
<organism evidence="19 20">
    <name type="scientific">Mola mola</name>
    <name type="common">Ocean sunfish</name>
    <name type="synonym">Tetraodon mola</name>
    <dbReference type="NCBI Taxonomy" id="94237"/>
    <lineage>
        <taxon>Eukaryota</taxon>
        <taxon>Metazoa</taxon>
        <taxon>Chordata</taxon>
        <taxon>Craniata</taxon>
        <taxon>Vertebrata</taxon>
        <taxon>Euteleostomi</taxon>
        <taxon>Actinopterygii</taxon>
        <taxon>Neopterygii</taxon>
        <taxon>Teleostei</taxon>
        <taxon>Neoteleostei</taxon>
        <taxon>Acanthomorphata</taxon>
        <taxon>Eupercaria</taxon>
        <taxon>Tetraodontiformes</taxon>
        <taxon>Molidae</taxon>
        <taxon>Mola</taxon>
    </lineage>
</organism>
<feature type="domain" description="FF" evidence="18">
    <location>
        <begin position="894"/>
        <end position="951"/>
    </location>
</feature>
<dbReference type="Gene3D" id="1.10.10.440">
    <property type="entry name" value="FF domain"/>
    <property type="match status" value="6"/>
</dbReference>
<keyword evidence="10" id="KW-0804">Transcription</keyword>
<dbReference type="Pfam" id="PF00397">
    <property type="entry name" value="WW"/>
    <property type="match status" value="2"/>
</dbReference>
<feature type="region of interest" description="Disordered" evidence="16">
    <location>
        <begin position="546"/>
        <end position="585"/>
    </location>
</feature>
<dbReference type="PANTHER" id="PTHR15377:SF7">
    <property type="entry name" value="TRANSCRIPTION ELONGATION REGULATOR 1"/>
    <property type="match status" value="1"/>
</dbReference>
<feature type="domain" description="WW" evidence="17">
    <location>
        <begin position="478"/>
        <end position="507"/>
    </location>
</feature>
<dbReference type="InterPro" id="IPR036020">
    <property type="entry name" value="WW_dom_sf"/>
</dbReference>
<dbReference type="InterPro" id="IPR002713">
    <property type="entry name" value="FF_domain"/>
</dbReference>
<dbReference type="InterPro" id="IPR045148">
    <property type="entry name" value="TCRG1-like"/>
</dbReference>
<dbReference type="PROSITE" id="PS50020">
    <property type="entry name" value="WW_DOMAIN_2"/>
    <property type="match status" value="3"/>
</dbReference>
<keyword evidence="6" id="KW-0677">Repeat</keyword>
<accession>A0A3Q3WBU5</accession>
<keyword evidence="11" id="KW-0539">Nucleus</keyword>
<keyword evidence="4" id="KW-1017">Isopeptide bond</keyword>
<evidence type="ECO:0000256" key="8">
    <source>
        <dbReference type="ARBA" id="ARBA00023015"/>
    </source>
</evidence>
<dbReference type="SUPFAM" id="SSF51045">
    <property type="entry name" value="WW domain"/>
    <property type="match status" value="3"/>
</dbReference>
<protein>
    <recommendedName>
        <fullName evidence="12">Transcription elongation regulator 1</fullName>
    </recommendedName>
    <alternativeName>
        <fullName evidence="14">TATA box-binding protein-associated factor 2S</fullName>
    </alternativeName>
    <alternativeName>
        <fullName evidence="13">Transcription factor CA150</fullName>
    </alternativeName>
</protein>